<accession>A0A9C7G8Z1</accession>
<organism evidence="1 2">
    <name type="scientific">Pseudoneobacillus rhizosphaerae</name>
    <dbReference type="NCBI Taxonomy" id="2880968"/>
    <lineage>
        <taxon>Bacteria</taxon>
        <taxon>Bacillati</taxon>
        <taxon>Bacillota</taxon>
        <taxon>Bacilli</taxon>
        <taxon>Bacillales</taxon>
        <taxon>Bacillaceae</taxon>
        <taxon>Pseudoneobacillus</taxon>
    </lineage>
</organism>
<reference evidence="1" key="1">
    <citation type="submission" date="2021-10" db="EMBL/GenBank/DDBJ databases">
        <authorList>
            <person name="Criscuolo A."/>
        </authorList>
    </citation>
    <scope>NUCLEOTIDE SEQUENCE</scope>
    <source>
        <strain evidence="1">CIP111885</strain>
    </source>
</reference>
<dbReference type="AlphaFoldDB" id="A0A9C7G8Z1"/>
<proteinExistence type="predicted"/>
<comment type="caution">
    <text evidence="1">The sequence shown here is derived from an EMBL/GenBank/DDBJ whole genome shotgun (WGS) entry which is preliminary data.</text>
</comment>
<dbReference type="EMBL" id="CAKJTG010000007">
    <property type="protein sequence ID" value="CAG9607762.1"/>
    <property type="molecule type" value="Genomic_DNA"/>
</dbReference>
<dbReference type="InterPro" id="IPR021345">
    <property type="entry name" value="DUF2961"/>
</dbReference>
<evidence type="ECO:0000313" key="1">
    <source>
        <dbReference type="EMBL" id="CAG9607762.1"/>
    </source>
</evidence>
<dbReference type="RefSeq" id="WP_230496023.1">
    <property type="nucleotide sequence ID" value="NZ_CAKJTG010000007.1"/>
</dbReference>
<dbReference type="Gene3D" id="2.60.120.1390">
    <property type="match status" value="1"/>
</dbReference>
<dbReference type="Pfam" id="PF11175">
    <property type="entry name" value="DUF2961"/>
    <property type="match status" value="1"/>
</dbReference>
<evidence type="ECO:0000313" key="2">
    <source>
        <dbReference type="Proteomes" id="UP000789845"/>
    </source>
</evidence>
<sequence>MSLLGHLPYELGGTTRMISPENPTGEKGKACLWEPNPSDPFLEHSDAALDLGKGYKVRPFINVRAGETAVLADIKGMGIINYFFITSSLENYSELVLRIYWDDEDHPSVECPLGAFFAMGHDSQPHLVNSVPVVVAPKKGCTSYWQMPFREGAKFTLTNDGPIDSFIVAYKIQYKLKEVPKDVGYFHAQYRKAVTSIDDPNYVIVDEIKGKGSYVGTYLAWNALSSNWWGEGEVKFYLDGDTEYPSMADTGTEDYFGGAWGFSNMDTSDNQTFQNNEQAFSYPYVGMPLAKIVNDRAPRKYSLYRWHLLDSIGFESDLKVTVQTLGWYPNFPKYKRYKPLSEDIASVAYWYQQEPHHPFPVLPDLKVRWDR</sequence>
<protein>
    <recommendedName>
        <fullName evidence="3">DUF2961 domain-containing protein</fullName>
    </recommendedName>
</protein>
<keyword evidence="2" id="KW-1185">Reference proteome</keyword>
<dbReference type="Proteomes" id="UP000789845">
    <property type="component" value="Unassembled WGS sequence"/>
</dbReference>
<gene>
    <name evidence="1" type="ORF">NEOCIP111885_01454</name>
</gene>
<evidence type="ECO:0008006" key="3">
    <source>
        <dbReference type="Google" id="ProtNLM"/>
    </source>
</evidence>
<name>A0A9C7G8Z1_9BACI</name>